<dbReference type="InterPro" id="IPR019660">
    <property type="entry name" value="Put_sensory_transdc_reg_YbjN"/>
</dbReference>
<gene>
    <name evidence="1" type="ORF">M3I41_08650</name>
</gene>
<proteinExistence type="predicted"/>
<dbReference type="Pfam" id="PF10722">
    <property type="entry name" value="YbjN"/>
    <property type="match status" value="1"/>
</dbReference>
<sequence length="156" mass="17614">MAWWQHPEDQDTPPVTIERLTEWYEQQGYKYGVDGDDERQYVVSGFGGFGVIMEITRAGLLRVHGLYDVDMSVSEENRSRLDSVCCCYNENALFPTLYSEADDTGLQIRSDFVIPVGRGANGKQLSSYIYTMLDATLDALRTARLDLGLEPNQEAD</sequence>
<reference evidence="1" key="1">
    <citation type="submission" date="2022-05" db="EMBL/GenBank/DDBJ databases">
        <title>Using nanopore sequencing to obtain complete genomes from saliva samples.</title>
        <authorList>
            <person name="Baker J.L."/>
        </authorList>
    </citation>
    <scope>NUCLEOTIDE SEQUENCE</scope>
    <source>
        <strain evidence="1">JCVI-JB-Ag32</strain>
    </source>
</reference>
<organism evidence="1 2">
    <name type="scientific">Actinomyces graevenitzii</name>
    <dbReference type="NCBI Taxonomy" id="55565"/>
    <lineage>
        <taxon>Bacteria</taxon>
        <taxon>Bacillati</taxon>
        <taxon>Actinomycetota</taxon>
        <taxon>Actinomycetes</taxon>
        <taxon>Actinomycetales</taxon>
        <taxon>Actinomycetaceae</taxon>
        <taxon>Actinomyces</taxon>
    </lineage>
</organism>
<evidence type="ECO:0000313" key="1">
    <source>
        <dbReference type="EMBL" id="UQF79623.1"/>
    </source>
</evidence>
<name>A0A9E7D6M2_9ACTO</name>
<protein>
    <submittedName>
        <fullName evidence="1">YbjN domain-containing protein</fullName>
    </submittedName>
</protein>
<dbReference type="Proteomes" id="UP000830236">
    <property type="component" value="Chromosome"/>
</dbReference>
<dbReference type="KEGG" id="agh:M3I41_08650"/>
<dbReference type="AlphaFoldDB" id="A0A9E7D6M2"/>
<accession>A0A9E7D6M2</accession>
<dbReference type="EMBL" id="CP097095">
    <property type="protein sequence ID" value="UQF79623.1"/>
    <property type="molecule type" value="Genomic_DNA"/>
</dbReference>
<evidence type="ECO:0000313" key="2">
    <source>
        <dbReference type="Proteomes" id="UP000830236"/>
    </source>
</evidence>